<feature type="region of interest" description="Disordered" evidence="1">
    <location>
        <begin position="159"/>
        <end position="184"/>
    </location>
</feature>
<evidence type="ECO:0008006" key="4">
    <source>
        <dbReference type="Google" id="ProtNLM"/>
    </source>
</evidence>
<feature type="compositionally biased region" description="Gly residues" evidence="1">
    <location>
        <begin position="254"/>
        <end position="269"/>
    </location>
</feature>
<dbReference type="EMBL" id="JAUEPL010000037">
    <property type="protein sequence ID" value="MDN3296702.1"/>
    <property type="molecule type" value="Genomic_DNA"/>
</dbReference>
<feature type="region of interest" description="Disordered" evidence="1">
    <location>
        <begin position="251"/>
        <end position="312"/>
    </location>
</feature>
<accession>A0ABT7ZB14</accession>
<name>A0ABT7ZB14_9ACTN</name>
<evidence type="ECO:0000313" key="3">
    <source>
        <dbReference type="Proteomes" id="UP001174050"/>
    </source>
</evidence>
<organism evidence="2 3">
    <name type="scientific">Streptomyces ficellus</name>
    <dbReference type="NCBI Taxonomy" id="1977088"/>
    <lineage>
        <taxon>Bacteria</taxon>
        <taxon>Bacillati</taxon>
        <taxon>Actinomycetota</taxon>
        <taxon>Actinomycetes</taxon>
        <taxon>Kitasatosporales</taxon>
        <taxon>Streptomycetaceae</taxon>
        <taxon>Streptomyces</taxon>
    </lineage>
</organism>
<proteinExistence type="predicted"/>
<reference evidence="2" key="1">
    <citation type="submission" date="2023-06" db="EMBL/GenBank/DDBJ databases">
        <title>WGS-Sequencing of Streptomyces ficellus isolate 21 collected from sand in Gara Djebilet Iron Mine in Algeria.</title>
        <authorList>
            <person name="Zegers G.P."/>
            <person name="Gomez A."/>
            <person name="Gueddou A."/>
            <person name="Zahara A.F."/>
            <person name="Worth M."/>
            <person name="Sevigny J.L."/>
            <person name="Tisa L."/>
        </authorList>
    </citation>
    <scope>NUCLEOTIDE SEQUENCE</scope>
    <source>
        <strain evidence="2">AS11</strain>
    </source>
</reference>
<dbReference type="RefSeq" id="WP_290114001.1">
    <property type="nucleotide sequence ID" value="NZ_JAUEPL010000037.1"/>
</dbReference>
<feature type="compositionally biased region" description="Low complexity" evidence="1">
    <location>
        <begin position="170"/>
        <end position="184"/>
    </location>
</feature>
<protein>
    <recommendedName>
        <fullName evidence="4">Translation initiation factor IF-2</fullName>
    </recommendedName>
</protein>
<evidence type="ECO:0000256" key="1">
    <source>
        <dbReference type="SAM" id="MobiDB-lite"/>
    </source>
</evidence>
<keyword evidence="3" id="KW-1185">Reference proteome</keyword>
<feature type="compositionally biased region" description="Pro residues" evidence="1">
    <location>
        <begin position="159"/>
        <end position="169"/>
    </location>
</feature>
<gene>
    <name evidence="2" type="ORF">QWM81_22170</name>
</gene>
<sequence length="312" mass="30491">MTAAAAVTPVAALREVRGAAARRALAVTLFLGGLLTLGILCADRAHATDRTSTTPAAAGTAVEHAGTVERAGGQLPGAPGTEMLGTGSPGGGAVPEAAGEVAEPVIQAVAQSAKGTPVKDAPVKGAVPDIAGVLPAPSEPPRAPTAPVVPAVPGAALPPAPQALPPATPAVPGAPGGAQQDAAQQVSARHDAAHARTQPAQPAPPYATMAQDGYRYGHADAARAFQPGASQPRAAALDTARDAFRDAPFAPAPCGGGAVRQSAGDGGAPRPGDQHAVASQADPYGGRIRGAALPTTAAPTHDRPHAILEFPG</sequence>
<evidence type="ECO:0000313" key="2">
    <source>
        <dbReference type="EMBL" id="MDN3296702.1"/>
    </source>
</evidence>
<comment type="caution">
    <text evidence="2">The sequence shown here is derived from an EMBL/GenBank/DDBJ whole genome shotgun (WGS) entry which is preliminary data.</text>
</comment>
<feature type="region of interest" description="Disordered" evidence="1">
    <location>
        <begin position="70"/>
        <end position="96"/>
    </location>
</feature>
<dbReference type="Proteomes" id="UP001174050">
    <property type="component" value="Unassembled WGS sequence"/>
</dbReference>